<keyword evidence="3" id="KW-1185">Reference proteome</keyword>
<reference evidence="2" key="1">
    <citation type="submission" date="2021-03" db="EMBL/GenBank/DDBJ databases">
        <title>Streptomyces poriferae sp. nov., a novel marine sponge-derived Actinobacteria species with anti-MRSA activity.</title>
        <authorList>
            <person name="Sandoval-Powers M."/>
            <person name="Kralova S."/>
            <person name="Nguyen G.-S."/>
            <person name="Fawwal D."/>
            <person name="Degnes K."/>
            <person name="Klinkenberg G."/>
            <person name="Sletta H."/>
            <person name="Wentzel A."/>
            <person name="Liles M.R."/>
        </authorList>
    </citation>
    <scope>NUCLEOTIDE SEQUENCE</scope>
    <source>
        <strain evidence="2">DSM 41794</strain>
    </source>
</reference>
<feature type="region of interest" description="Disordered" evidence="1">
    <location>
        <begin position="31"/>
        <end position="61"/>
    </location>
</feature>
<comment type="caution">
    <text evidence="2">The sequence shown here is derived from an EMBL/GenBank/DDBJ whole genome shotgun (WGS) entry which is preliminary data.</text>
</comment>
<name>A0A939FC07_9ACTN</name>
<sequence>MFEYEIQKQRTAELLRQADHQRLVNEIRRARRDARRAARRSAKDGTEGRVSSLRSRFVRAA</sequence>
<gene>
    <name evidence="2" type="ORF">J0695_31585</name>
</gene>
<evidence type="ECO:0000256" key="1">
    <source>
        <dbReference type="SAM" id="MobiDB-lite"/>
    </source>
</evidence>
<dbReference type="AlphaFoldDB" id="A0A939FC07"/>
<dbReference type="EMBL" id="JAFLRJ010000383">
    <property type="protein sequence ID" value="MBO0516280.1"/>
    <property type="molecule type" value="Genomic_DNA"/>
</dbReference>
<feature type="compositionally biased region" description="Basic residues" evidence="1">
    <location>
        <begin position="31"/>
        <end position="40"/>
    </location>
</feature>
<accession>A0A939FC07</accession>
<dbReference type="RefSeq" id="WP_206967884.1">
    <property type="nucleotide sequence ID" value="NZ_BAAAJJ010000013.1"/>
</dbReference>
<organism evidence="2 3">
    <name type="scientific">Streptomyces beijiangensis</name>
    <dbReference type="NCBI Taxonomy" id="163361"/>
    <lineage>
        <taxon>Bacteria</taxon>
        <taxon>Bacillati</taxon>
        <taxon>Actinomycetota</taxon>
        <taxon>Actinomycetes</taxon>
        <taxon>Kitasatosporales</taxon>
        <taxon>Streptomycetaceae</taxon>
        <taxon>Streptomyces</taxon>
    </lineage>
</organism>
<proteinExistence type="predicted"/>
<dbReference type="Proteomes" id="UP000664167">
    <property type="component" value="Unassembled WGS sequence"/>
</dbReference>
<evidence type="ECO:0000313" key="3">
    <source>
        <dbReference type="Proteomes" id="UP000664167"/>
    </source>
</evidence>
<protein>
    <submittedName>
        <fullName evidence="2">Uncharacterized protein</fullName>
    </submittedName>
</protein>
<evidence type="ECO:0000313" key="2">
    <source>
        <dbReference type="EMBL" id="MBO0516280.1"/>
    </source>
</evidence>